<keyword evidence="6 10" id="KW-1133">Transmembrane helix</keyword>
<evidence type="ECO:0000313" key="11">
    <source>
        <dbReference type="EnsemblMetazoa" id="AEPI015145-PA"/>
    </source>
</evidence>
<dbReference type="AlphaFoldDB" id="A0A182PZ80"/>
<keyword evidence="9" id="KW-0807">Transducer</keyword>
<evidence type="ECO:0000256" key="1">
    <source>
        <dbReference type="ARBA" id="ARBA00004651"/>
    </source>
</evidence>
<evidence type="ECO:0000256" key="4">
    <source>
        <dbReference type="ARBA" id="ARBA00022692"/>
    </source>
</evidence>
<dbReference type="PANTHER" id="PTHR21137:SF35">
    <property type="entry name" value="ODORANT RECEPTOR 19A-RELATED"/>
    <property type="match status" value="1"/>
</dbReference>
<dbReference type="VEuPathDB" id="VectorBase:AEPI015145"/>
<keyword evidence="4 10" id="KW-0812">Transmembrane</keyword>
<name>A0A182PZ80_9DIPT</name>
<comment type="subcellular location">
    <subcellularLocation>
        <location evidence="1">Cell membrane</location>
        <topology evidence="1">Multi-pass membrane protein</topology>
    </subcellularLocation>
</comment>
<protein>
    <submittedName>
        <fullName evidence="11">Uncharacterized protein</fullName>
    </submittedName>
</protein>
<evidence type="ECO:0000256" key="5">
    <source>
        <dbReference type="ARBA" id="ARBA00022725"/>
    </source>
</evidence>
<keyword evidence="12" id="KW-1185">Reference proteome</keyword>
<feature type="transmembrane region" description="Helical" evidence="10">
    <location>
        <begin position="34"/>
        <end position="53"/>
    </location>
</feature>
<evidence type="ECO:0000256" key="7">
    <source>
        <dbReference type="ARBA" id="ARBA00023136"/>
    </source>
</evidence>
<dbReference type="GO" id="GO:0007165">
    <property type="term" value="P:signal transduction"/>
    <property type="evidence" value="ECO:0007669"/>
    <property type="project" value="UniProtKB-KW"/>
</dbReference>
<dbReference type="Pfam" id="PF02949">
    <property type="entry name" value="7tm_6"/>
    <property type="match status" value="1"/>
</dbReference>
<reference evidence="11" key="2">
    <citation type="submission" date="2020-05" db="UniProtKB">
        <authorList>
            <consortium name="EnsemblMetazoa"/>
        </authorList>
    </citation>
    <scope>IDENTIFICATION</scope>
    <source>
        <strain evidence="11">Epiroticus2</strain>
    </source>
</reference>
<dbReference type="EnsemblMetazoa" id="AEPI015145-RA">
    <property type="protein sequence ID" value="AEPI015145-PA"/>
    <property type="gene ID" value="AEPI015145"/>
</dbReference>
<dbReference type="GO" id="GO:0005886">
    <property type="term" value="C:plasma membrane"/>
    <property type="evidence" value="ECO:0007669"/>
    <property type="project" value="UniProtKB-SubCell"/>
</dbReference>
<keyword evidence="7 10" id="KW-0472">Membrane</keyword>
<evidence type="ECO:0000313" key="12">
    <source>
        <dbReference type="Proteomes" id="UP000075885"/>
    </source>
</evidence>
<keyword evidence="8" id="KW-0675">Receptor</keyword>
<dbReference type="GO" id="GO:0005549">
    <property type="term" value="F:odorant binding"/>
    <property type="evidence" value="ECO:0007669"/>
    <property type="project" value="InterPro"/>
</dbReference>
<feature type="transmembrane region" description="Helical" evidence="10">
    <location>
        <begin position="127"/>
        <end position="147"/>
    </location>
</feature>
<dbReference type="InterPro" id="IPR004117">
    <property type="entry name" value="7tm6_olfct_rcpt"/>
</dbReference>
<evidence type="ECO:0000256" key="9">
    <source>
        <dbReference type="ARBA" id="ARBA00023224"/>
    </source>
</evidence>
<proteinExistence type="predicted"/>
<feature type="transmembrane region" description="Helical" evidence="10">
    <location>
        <begin position="274"/>
        <end position="294"/>
    </location>
</feature>
<dbReference type="PANTHER" id="PTHR21137">
    <property type="entry name" value="ODORANT RECEPTOR"/>
    <property type="match status" value="1"/>
</dbReference>
<dbReference type="GO" id="GO:0004984">
    <property type="term" value="F:olfactory receptor activity"/>
    <property type="evidence" value="ECO:0007669"/>
    <property type="project" value="InterPro"/>
</dbReference>
<keyword evidence="3" id="KW-0716">Sensory transduction</keyword>
<keyword evidence="5" id="KW-0552">Olfaction</keyword>
<dbReference type="STRING" id="199890.A0A182PZ80"/>
<sequence length="396" mass="46263">MHFKPSDDRTVMPLVLRLMQFLGVWDEHGTRYPYKYIVVFLCYCFGILIPKVFSSYPTREATIRSYSELILETNVYGGMLMFYLRLDYLKPLVAEIRSFAAIIFRHNQPTIVQQNLVQLNLHLHKYTLGYCLYMCCVCTVYCVTPLWSNFTGYMATTTRGNVTSGSSYEFILYHEQDFYWLNNRTSLKGYCVFTVVMFPIMYLCAATGTVKVVAVFNTIKYCETMLRVVVLKIQHLRTVPDVRQRADGMSEVRQLHQRALRCAKLLELTLQPLLLMQFILCILVWCSMMLYFTVSAFNVKLVNMFLLFLFVSIETLGYCYLGAQLTHESFNVGRALYDFSWYDFDTSMRKHISFMIMRSQCRVGLTAAKFCFVDMEQFGAMLNMSYSFFVVVKDVF</sequence>
<evidence type="ECO:0000256" key="10">
    <source>
        <dbReference type="SAM" id="Phobius"/>
    </source>
</evidence>
<dbReference type="Proteomes" id="UP000075885">
    <property type="component" value="Unassembled WGS sequence"/>
</dbReference>
<feature type="transmembrane region" description="Helical" evidence="10">
    <location>
        <begin position="190"/>
        <end position="216"/>
    </location>
</feature>
<evidence type="ECO:0000256" key="2">
    <source>
        <dbReference type="ARBA" id="ARBA00022475"/>
    </source>
</evidence>
<feature type="transmembrane region" description="Helical" evidence="10">
    <location>
        <begin position="301"/>
        <end position="323"/>
    </location>
</feature>
<evidence type="ECO:0000256" key="8">
    <source>
        <dbReference type="ARBA" id="ARBA00023170"/>
    </source>
</evidence>
<keyword evidence="2" id="KW-1003">Cell membrane</keyword>
<reference evidence="12" key="1">
    <citation type="submission" date="2013-03" db="EMBL/GenBank/DDBJ databases">
        <title>The Genome Sequence of Anopheles epiroticus epiroticus2.</title>
        <authorList>
            <consortium name="The Broad Institute Genomics Platform"/>
            <person name="Neafsey D.E."/>
            <person name="Howell P."/>
            <person name="Walker B."/>
            <person name="Young S.K."/>
            <person name="Zeng Q."/>
            <person name="Gargeya S."/>
            <person name="Fitzgerald M."/>
            <person name="Haas B."/>
            <person name="Abouelleil A."/>
            <person name="Allen A.W."/>
            <person name="Alvarado L."/>
            <person name="Arachchi H.M."/>
            <person name="Berlin A.M."/>
            <person name="Chapman S.B."/>
            <person name="Gainer-Dewar J."/>
            <person name="Goldberg J."/>
            <person name="Griggs A."/>
            <person name="Gujja S."/>
            <person name="Hansen M."/>
            <person name="Howarth C."/>
            <person name="Imamovic A."/>
            <person name="Ireland A."/>
            <person name="Larimer J."/>
            <person name="McCowan C."/>
            <person name="Murphy C."/>
            <person name="Pearson M."/>
            <person name="Poon T.W."/>
            <person name="Priest M."/>
            <person name="Roberts A."/>
            <person name="Saif S."/>
            <person name="Shea T."/>
            <person name="Sisk P."/>
            <person name="Sykes S."/>
            <person name="Wortman J."/>
            <person name="Nusbaum C."/>
            <person name="Birren B."/>
        </authorList>
    </citation>
    <scope>NUCLEOTIDE SEQUENCE [LARGE SCALE GENOMIC DNA]</scope>
    <source>
        <strain evidence="12">Epiroticus2</strain>
    </source>
</reference>
<organism evidence="11 12">
    <name type="scientific">Anopheles epiroticus</name>
    <dbReference type="NCBI Taxonomy" id="199890"/>
    <lineage>
        <taxon>Eukaryota</taxon>
        <taxon>Metazoa</taxon>
        <taxon>Ecdysozoa</taxon>
        <taxon>Arthropoda</taxon>
        <taxon>Hexapoda</taxon>
        <taxon>Insecta</taxon>
        <taxon>Pterygota</taxon>
        <taxon>Neoptera</taxon>
        <taxon>Endopterygota</taxon>
        <taxon>Diptera</taxon>
        <taxon>Nematocera</taxon>
        <taxon>Culicoidea</taxon>
        <taxon>Culicidae</taxon>
        <taxon>Anophelinae</taxon>
        <taxon>Anopheles</taxon>
    </lineage>
</organism>
<evidence type="ECO:0000256" key="6">
    <source>
        <dbReference type="ARBA" id="ARBA00022989"/>
    </source>
</evidence>
<accession>A0A182PZ80</accession>
<evidence type="ECO:0000256" key="3">
    <source>
        <dbReference type="ARBA" id="ARBA00022606"/>
    </source>
</evidence>